<evidence type="ECO:0000313" key="1">
    <source>
        <dbReference type="EMBL" id="EGV99064.1"/>
    </source>
</evidence>
<accession>G3H5F0</accession>
<proteinExistence type="predicted"/>
<gene>
    <name evidence="1" type="ORF">I79_005514</name>
</gene>
<dbReference type="EMBL" id="JH000158">
    <property type="protein sequence ID" value="EGV99064.1"/>
    <property type="molecule type" value="Genomic_DNA"/>
</dbReference>
<sequence>MGMALCEVVRGLLEGLPHVFFKVLRGFQRQCGEERPYLVTPVCVFTVLEPRATNQTPILKIRSLCPTWTLLQ</sequence>
<evidence type="ECO:0000313" key="2">
    <source>
        <dbReference type="Proteomes" id="UP000001075"/>
    </source>
</evidence>
<protein>
    <submittedName>
        <fullName evidence="1">Uncharacterized protein</fullName>
    </submittedName>
</protein>
<organism evidence="1 2">
    <name type="scientific">Cricetulus griseus</name>
    <name type="common">Chinese hamster</name>
    <name type="synonym">Cricetulus barabensis griseus</name>
    <dbReference type="NCBI Taxonomy" id="10029"/>
    <lineage>
        <taxon>Eukaryota</taxon>
        <taxon>Metazoa</taxon>
        <taxon>Chordata</taxon>
        <taxon>Craniata</taxon>
        <taxon>Vertebrata</taxon>
        <taxon>Euteleostomi</taxon>
        <taxon>Mammalia</taxon>
        <taxon>Eutheria</taxon>
        <taxon>Euarchontoglires</taxon>
        <taxon>Glires</taxon>
        <taxon>Rodentia</taxon>
        <taxon>Myomorpha</taxon>
        <taxon>Muroidea</taxon>
        <taxon>Cricetidae</taxon>
        <taxon>Cricetinae</taxon>
        <taxon>Cricetulus</taxon>
    </lineage>
</organism>
<dbReference type="InParanoid" id="G3H5F0"/>
<dbReference type="AlphaFoldDB" id="G3H5F0"/>
<name>G3H5F0_CRIGR</name>
<dbReference type="Proteomes" id="UP000001075">
    <property type="component" value="Unassembled WGS sequence"/>
</dbReference>
<reference evidence="2" key="1">
    <citation type="journal article" date="2011" name="Nat. Biotechnol.">
        <title>The genomic sequence of the Chinese hamster ovary (CHO)-K1 cell line.</title>
        <authorList>
            <person name="Xu X."/>
            <person name="Nagarajan H."/>
            <person name="Lewis N.E."/>
            <person name="Pan S."/>
            <person name="Cai Z."/>
            <person name="Liu X."/>
            <person name="Chen W."/>
            <person name="Xie M."/>
            <person name="Wang W."/>
            <person name="Hammond S."/>
            <person name="Andersen M.R."/>
            <person name="Neff N."/>
            <person name="Passarelli B."/>
            <person name="Koh W."/>
            <person name="Fan H.C."/>
            <person name="Wang J."/>
            <person name="Gui Y."/>
            <person name="Lee K.H."/>
            <person name="Betenbaugh M.J."/>
            <person name="Quake S.R."/>
            <person name="Famili I."/>
            <person name="Palsson B.O."/>
            <person name="Wang J."/>
        </authorList>
    </citation>
    <scope>NUCLEOTIDE SEQUENCE [LARGE SCALE GENOMIC DNA]</scope>
    <source>
        <strain evidence="2">CHO K1 cell line</strain>
    </source>
</reference>